<dbReference type="FunFam" id="3.90.600.10:FF:000001">
    <property type="entry name" value="Trifunctional purine biosynthetic protein adenosine-3"/>
    <property type="match status" value="1"/>
</dbReference>
<comment type="caution">
    <text evidence="11">The sequence shown here is derived from an EMBL/GenBank/DDBJ whole genome shotgun (WGS) entry which is preliminary data.</text>
</comment>
<protein>
    <recommendedName>
        <fullName evidence="2">phosphoribosylamine--glycine ligase</fullName>
        <ecNumber evidence="2">6.3.4.13</ecNumber>
    </recommendedName>
    <alternativeName>
        <fullName evidence="8">Glycinamide ribonucleotide synthetase</fullName>
    </alternativeName>
    <alternativeName>
        <fullName evidence="9">Phosphoribosylglycinamide synthetase</fullName>
    </alternativeName>
</protein>
<dbReference type="NCBIfam" id="TIGR00877">
    <property type="entry name" value="purD"/>
    <property type="match status" value="1"/>
</dbReference>
<dbReference type="InterPro" id="IPR020561">
    <property type="entry name" value="PRibGlycinamid_synth_ATP-grasp"/>
</dbReference>
<dbReference type="GO" id="GO:0005524">
    <property type="term" value="F:ATP binding"/>
    <property type="evidence" value="ECO:0007669"/>
    <property type="project" value="UniProtKB-KW"/>
</dbReference>
<dbReference type="Gene3D" id="3.40.50.20">
    <property type="match status" value="1"/>
</dbReference>
<evidence type="ECO:0000256" key="1">
    <source>
        <dbReference type="ARBA" id="ARBA00005174"/>
    </source>
</evidence>
<keyword evidence="6" id="KW-0067">ATP-binding</keyword>
<evidence type="ECO:0000256" key="9">
    <source>
        <dbReference type="ARBA" id="ARBA00042864"/>
    </source>
</evidence>
<gene>
    <name evidence="11" type="ORF">ASZ90_000053</name>
</gene>
<dbReference type="InterPro" id="IPR000115">
    <property type="entry name" value="PRibGlycinamide_synth"/>
</dbReference>
<evidence type="ECO:0000256" key="3">
    <source>
        <dbReference type="ARBA" id="ARBA00022598"/>
    </source>
</evidence>
<dbReference type="PANTHER" id="PTHR43472">
    <property type="entry name" value="PHOSPHORIBOSYLAMINE--GLYCINE LIGASE"/>
    <property type="match status" value="1"/>
</dbReference>
<dbReference type="PROSITE" id="PS00184">
    <property type="entry name" value="GARS"/>
    <property type="match status" value="1"/>
</dbReference>
<dbReference type="Pfam" id="PF02844">
    <property type="entry name" value="GARS_N"/>
    <property type="match status" value="1"/>
</dbReference>
<organism evidence="11">
    <name type="scientific">hydrocarbon metagenome</name>
    <dbReference type="NCBI Taxonomy" id="938273"/>
    <lineage>
        <taxon>unclassified sequences</taxon>
        <taxon>metagenomes</taxon>
        <taxon>ecological metagenomes</taxon>
    </lineage>
</organism>
<dbReference type="InterPro" id="IPR011761">
    <property type="entry name" value="ATP-grasp"/>
</dbReference>
<dbReference type="GO" id="GO:0009113">
    <property type="term" value="P:purine nucleobase biosynthetic process"/>
    <property type="evidence" value="ECO:0007669"/>
    <property type="project" value="InterPro"/>
</dbReference>
<dbReference type="FunFam" id="3.30.1490.20:FF:000006">
    <property type="entry name" value="phosphoribosylamine--glycine ligase, chloroplastic-like"/>
    <property type="match status" value="1"/>
</dbReference>
<evidence type="ECO:0000256" key="7">
    <source>
        <dbReference type="ARBA" id="ARBA00038345"/>
    </source>
</evidence>
<dbReference type="Pfam" id="PF01071">
    <property type="entry name" value="GARS_A"/>
    <property type="match status" value="1"/>
</dbReference>
<dbReference type="GO" id="GO:0046872">
    <property type="term" value="F:metal ion binding"/>
    <property type="evidence" value="ECO:0007669"/>
    <property type="project" value="InterPro"/>
</dbReference>
<evidence type="ECO:0000256" key="4">
    <source>
        <dbReference type="ARBA" id="ARBA00022741"/>
    </source>
</evidence>
<dbReference type="Pfam" id="PF02843">
    <property type="entry name" value="GARS_C"/>
    <property type="match status" value="1"/>
</dbReference>
<dbReference type="SMART" id="SM01210">
    <property type="entry name" value="GARS_C"/>
    <property type="match status" value="1"/>
</dbReference>
<dbReference type="EMBL" id="LNQE01000007">
    <property type="protein sequence ID" value="KUG30051.1"/>
    <property type="molecule type" value="Genomic_DNA"/>
</dbReference>
<accession>A0A0W8GBK3</accession>
<dbReference type="InterPro" id="IPR020559">
    <property type="entry name" value="PRibGlycinamide_synth_CS"/>
</dbReference>
<dbReference type="SUPFAM" id="SSF56059">
    <property type="entry name" value="Glutathione synthetase ATP-binding domain-like"/>
    <property type="match status" value="1"/>
</dbReference>
<dbReference type="Gene3D" id="3.30.1490.20">
    <property type="entry name" value="ATP-grasp fold, A domain"/>
    <property type="match status" value="1"/>
</dbReference>
<dbReference type="GO" id="GO:0006189">
    <property type="term" value="P:'de novo' IMP biosynthetic process"/>
    <property type="evidence" value="ECO:0007669"/>
    <property type="project" value="UniProtKB-UniPathway"/>
</dbReference>
<evidence type="ECO:0000259" key="10">
    <source>
        <dbReference type="PROSITE" id="PS50975"/>
    </source>
</evidence>
<sequence length="427" mass="44206">MRVLVVGSGGREHALAVKLRQSPGVSELFIAPGNGGTAGVGRNVPIADADVEGLVAFAREAGVELVVAGPELPLTLGLSDAMAAAGIPCFGPDRYAAGLEGSKVFAKEIMRASGVPTAAFRVFTDPAAAFAHIDEVGAPVVVKADGLAAGKGVVVAATVDEAKAAVTDMMVKKIFGPAGETVIVEEALCGEEASFLAFCDGERCVPLTACQDHKAAFDGDTGPNTGGMGAYCPAPILPESEYGRMADRVVVPIMRTLAAKGHPFRGVLYAGLMMTENGPMVLEYNVRFGDPECQPLLMRLRGDLAEILMACATGGLNEAMVGWSRKSAVCVVMAASGYPGSYPKGMEITGLDRVQADPEVMVFQAGTRRDGERLVTSGGRVLGVTALGPDLAGAKARAYAAVAGIHFDNAFYRTDIGDKGLRREAKS</sequence>
<dbReference type="InterPro" id="IPR011054">
    <property type="entry name" value="Rudment_hybrid_motif"/>
</dbReference>
<dbReference type="InterPro" id="IPR016185">
    <property type="entry name" value="PreATP-grasp_dom_sf"/>
</dbReference>
<dbReference type="EC" id="6.3.4.13" evidence="2"/>
<comment type="similarity">
    <text evidence="7">Belongs to the GARS family.</text>
</comment>
<dbReference type="Gene3D" id="3.90.600.10">
    <property type="entry name" value="Phosphoribosylglycinamide synthetase, C-terminal domain"/>
    <property type="match status" value="1"/>
</dbReference>
<evidence type="ECO:0000313" key="11">
    <source>
        <dbReference type="EMBL" id="KUG30051.1"/>
    </source>
</evidence>
<comment type="pathway">
    <text evidence="1">Purine metabolism; IMP biosynthesis via de novo pathway; N(1)-(5-phospho-D-ribosyl)glycinamide from 5-phospho-alpha-D-ribose 1-diphosphate: step 2/2.</text>
</comment>
<dbReference type="SUPFAM" id="SSF51246">
    <property type="entry name" value="Rudiment single hybrid motif"/>
    <property type="match status" value="1"/>
</dbReference>
<evidence type="ECO:0000256" key="2">
    <source>
        <dbReference type="ARBA" id="ARBA00013255"/>
    </source>
</evidence>
<dbReference type="PROSITE" id="PS50975">
    <property type="entry name" value="ATP_GRASP"/>
    <property type="match status" value="1"/>
</dbReference>
<keyword evidence="5" id="KW-0658">Purine biosynthesis</keyword>
<dbReference type="InterPro" id="IPR020560">
    <property type="entry name" value="PRibGlycinamide_synth_C-dom"/>
</dbReference>
<name>A0A0W8GBK3_9ZZZZ</name>
<keyword evidence="4" id="KW-0547">Nucleotide-binding</keyword>
<evidence type="ECO:0000256" key="5">
    <source>
        <dbReference type="ARBA" id="ARBA00022755"/>
    </source>
</evidence>
<keyword evidence="3 11" id="KW-0436">Ligase</keyword>
<dbReference type="UniPathway" id="UPA00074">
    <property type="reaction ID" value="UER00125"/>
</dbReference>
<feature type="domain" description="ATP-grasp" evidence="10">
    <location>
        <begin position="107"/>
        <end position="313"/>
    </location>
</feature>
<dbReference type="InterPro" id="IPR037123">
    <property type="entry name" value="PRibGlycinamide_synth_C_sf"/>
</dbReference>
<evidence type="ECO:0000256" key="6">
    <source>
        <dbReference type="ARBA" id="ARBA00022840"/>
    </source>
</evidence>
<dbReference type="HAMAP" id="MF_00138">
    <property type="entry name" value="GARS"/>
    <property type="match status" value="1"/>
</dbReference>
<dbReference type="SUPFAM" id="SSF52440">
    <property type="entry name" value="PreATP-grasp domain"/>
    <property type="match status" value="1"/>
</dbReference>
<dbReference type="PANTHER" id="PTHR43472:SF1">
    <property type="entry name" value="PHOSPHORIBOSYLAMINE--GLYCINE LIGASE, CHLOROPLASTIC"/>
    <property type="match status" value="1"/>
</dbReference>
<dbReference type="SMART" id="SM01209">
    <property type="entry name" value="GARS_A"/>
    <property type="match status" value="1"/>
</dbReference>
<dbReference type="Gene3D" id="3.30.470.20">
    <property type="entry name" value="ATP-grasp fold, B domain"/>
    <property type="match status" value="1"/>
</dbReference>
<evidence type="ECO:0000256" key="8">
    <source>
        <dbReference type="ARBA" id="ARBA00042242"/>
    </source>
</evidence>
<dbReference type="GO" id="GO:0004637">
    <property type="term" value="F:phosphoribosylamine-glycine ligase activity"/>
    <property type="evidence" value="ECO:0007669"/>
    <property type="project" value="UniProtKB-EC"/>
</dbReference>
<reference evidence="11" key="1">
    <citation type="journal article" date="2015" name="Proc. Natl. Acad. Sci. U.S.A.">
        <title>Networks of energetic and metabolic interactions define dynamics in microbial communities.</title>
        <authorList>
            <person name="Embree M."/>
            <person name="Liu J.K."/>
            <person name="Al-Bassam M.M."/>
            <person name="Zengler K."/>
        </authorList>
    </citation>
    <scope>NUCLEOTIDE SEQUENCE</scope>
</reference>
<dbReference type="AlphaFoldDB" id="A0A0W8GBK3"/>
<dbReference type="InterPro" id="IPR013815">
    <property type="entry name" value="ATP_grasp_subdomain_1"/>
</dbReference>
<proteinExistence type="inferred from homology"/>
<dbReference type="InterPro" id="IPR020562">
    <property type="entry name" value="PRibGlycinamide_synth_N"/>
</dbReference>